<evidence type="ECO:0000313" key="2">
    <source>
        <dbReference type="Proteomes" id="UP000001400"/>
    </source>
</evidence>
<organism evidence="1 2">
    <name type="scientific">Aciduliprofundum boonei (strain DSM 19572 / T469)</name>
    <dbReference type="NCBI Taxonomy" id="439481"/>
    <lineage>
        <taxon>Archaea</taxon>
        <taxon>Methanobacteriati</taxon>
        <taxon>Thermoplasmatota</taxon>
        <taxon>DHVE2 group</taxon>
        <taxon>Candidatus Aciduliprofundum</taxon>
    </lineage>
</organism>
<dbReference type="GeneID" id="8827469"/>
<name>B5IA30_ACIB4</name>
<dbReference type="AlphaFoldDB" id="B5IA30"/>
<dbReference type="KEGG" id="abi:Aboo_0524"/>
<accession>B5IA30</accession>
<dbReference type="RefSeq" id="WP_008082113.1">
    <property type="nucleotide sequence ID" value="NC_013926.1"/>
</dbReference>
<keyword evidence="2" id="KW-1185">Reference proteome</keyword>
<sequence length="275" mass="31439">MNVHVEEEKKLIALLVVIILSLSLLYIYSSNVKPEKVNIGGLPKHIGDYVEVKGIVSYTRNITNGVLVYIYDENFENKTTLFLQFSAILHPGEVVIAKGQVVNYRGSVEVVAHDEKDLQIIAKYLELNLREVLEEPENFVGMHIKLRGNLSAMRMSNYFEFTDGFNLIKVYVKNGYFGERNVYIKGYYENGVFHAENISLEYNGTCVALNELANYEGKPVWIHGSILSYFYYGYLKDGVYSLKIVSDKKLSSGYKVLEGELIYSPYTAQYELRVE</sequence>
<gene>
    <name evidence="1" type="ordered locus">Aboo_0524</name>
</gene>
<dbReference type="EMBL" id="CP001941">
    <property type="protein sequence ID" value="ADD08335.1"/>
    <property type="molecule type" value="Genomic_DNA"/>
</dbReference>
<proteinExistence type="predicted"/>
<reference evidence="1" key="1">
    <citation type="submission" date="2010-02" db="EMBL/GenBank/DDBJ databases">
        <title>Complete sequence of Aciduliprofundum boonei T469.</title>
        <authorList>
            <consortium name="US DOE Joint Genome Institute"/>
            <person name="Lucas S."/>
            <person name="Copeland A."/>
            <person name="Lapidus A."/>
            <person name="Cheng J.-F."/>
            <person name="Bruce D."/>
            <person name="Goodwin L."/>
            <person name="Pitluck S."/>
            <person name="Saunders E."/>
            <person name="Detter J.C."/>
            <person name="Han C."/>
            <person name="Tapia R."/>
            <person name="Land M."/>
            <person name="Hauser L."/>
            <person name="Kyrpides N."/>
            <person name="Mikhailova N."/>
            <person name="Flores G."/>
            <person name="Reysenbach A.-L."/>
            <person name="Woyke T."/>
        </authorList>
    </citation>
    <scope>NUCLEOTIDE SEQUENCE</scope>
    <source>
        <strain evidence="1">T469</strain>
    </source>
</reference>
<dbReference type="Proteomes" id="UP000001400">
    <property type="component" value="Chromosome"/>
</dbReference>
<dbReference type="OrthoDB" id="381068at2157"/>
<dbReference type="STRING" id="439481.Aboo_0524"/>
<evidence type="ECO:0000313" key="1">
    <source>
        <dbReference type="EMBL" id="ADD08335.1"/>
    </source>
</evidence>
<dbReference type="eggNOG" id="arCOG03400">
    <property type="taxonomic scope" value="Archaea"/>
</dbReference>
<protein>
    <submittedName>
        <fullName evidence="1">Nucleic acid binding OB-fold tRNA/helicase-type</fullName>
    </submittedName>
</protein>
<dbReference type="HOGENOM" id="CLU_1010478_0_0_2"/>